<feature type="site" description="Transition state stabilizer" evidence="3">
    <location>
        <position position="15"/>
    </location>
</feature>
<keyword evidence="1 3" id="KW-0808">Transferase</keyword>
<accession>A0A290Q2L4</accession>
<comment type="catalytic activity">
    <reaction evidence="3">
        <text>2-C-methyl-D-erythritol 4-phosphate + CTP + H(+) = 4-CDP-2-C-methyl-D-erythritol + diphosphate</text>
        <dbReference type="Rhea" id="RHEA:13429"/>
        <dbReference type="ChEBI" id="CHEBI:15378"/>
        <dbReference type="ChEBI" id="CHEBI:33019"/>
        <dbReference type="ChEBI" id="CHEBI:37563"/>
        <dbReference type="ChEBI" id="CHEBI:57823"/>
        <dbReference type="ChEBI" id="CHEBI:58262"/>
        <dbReference type="EC" id="2.7.7.60"/>
    </reaction>
</comment>
<keyword evidence="5" id="KW-1185">Reference proteome</keyword>
<dbReference type="Proteomes" id="UP000217265">
    <property type="component" value="Chromosome"/>
</dbReference>
<reference evidence="4 5" key="1">
    <citation type="submission" date="2017-09" db="EMBL/GenBank/DDBJ databases">
        <title>Complete genome sequence of Verrucomicrobial strain HZ-65, isolated from freshwater.</title>
        <authorList>
            <person name="Choi A."/>
        </authorList>
    </citation>
    <scope>NUCLEOTIDE SEQUENCE [LARGE SCALE GENOMIC DNA]</scope>
    <source>
        <strain evidence="4 5">HZ-65</strain>
    </source>
</reference>
<feature type="site" description="Transition state stabilizer" evidence="3">
    <location>
        <position position="23"/>
    </location>
</feature>
<dbReference type="InterPro" id="IPR050088">
    <property type="entry name" value="IspD/TarI_cytidylyltransf_bact"/>
</dbReference>
<sequence>MRNAAILLAAGNSKRMDGVVSDKILAPLGNRPLFAHSVAAFLASGVADFYVIVCRDQRQLTELSAYAPTPCVFVRGGKERQDSVANALEALPADIENVFIHDCARPFVRPEQLVGLLKIVRLEKAVVLAHRVTDTIKQHADTGHLKSLDRSRLWAMETPQVFSRDLITAAYAKVVEKKLPITDDASAVELLKKPVALVENPHPNPKLTTPADLPWFEYLLNQIVPPLPTAHPFRTE</sequence>
<dbReference type="Pfam" id="PF01128">
    <property type="entry name" value="IspD"/>
    <property type="match status" value="1"/>
</dbReference>
<dbReference type="InterPro" id="IPR001228">
    <property type="entry name" value="IspD"/>
</dbReference>
<name>A0A290Q2L4_9BACT</name>
<dbReference type="EMBL" id="CP023344">
    <property type="protein sequence ID" value="ATC62653.1"/>
    <property type="molecule type" value="Genomic_DNA"/>
</dbReference>
<keyword evidence="2 3" id="KW-0548">Nucleotidyltransferase</keyword>
<dbReference type="KEGG" id="vbh:CMV30_00970"/>
<dbReference type="PANTHER" id="PTHR32125">
    <property type="entry name" value="2-C-METHYL-D-ERYTHRITOL 4-PHOSPHATE CYTIDYLYLTRANSFERASE, CHLOROPLASTIC"/>
    <property type="match status" value="1"/>
</dbReference>
<dbReference type="AlphaFoldDB" id="A0A290Q2L4"/>
<evidence type="ECO:0000313" key="5">
    <source>
        <dbReference type="Proteomes" id="UP000217265"/>
    </source>
</evidence>
<dbReference type="GO" id="GO:0050518">
    <property type="term" value="F:2-C-methyl-D-erythritol 4-phosphate cytidylyltransferase activity"/>
    <property type="evidence" value="ECO:0007669"/>
    <property type="project" value="UniProtKB-UniRule"/>
</dbReference>
<evidence type="ECO:0000256" key="3">
    <source>
        <dbReference type="HAMAP-Rule" id="MF_00108"/>
    </source>
</evidence>
<comment type="similarity">
    <text evidence="3">Belongs to the IspD/TarI cytidylyltransferase family. IspD subfamily.</text>
</comment>
<evidence type="ECO:0000256" key="1">
    <source>
        <dbReference type="ARBA" id="ARBA00022679"/>
    </source>
</evidence>
<comment type="pathway">
    <text evidence="3">Isoprenoid biosynthesis; isopentenyl diphosphate biosynthesis via DXP pathway; isopentenyl diphosphate from 1-deoxy-D-xylulose 5-phosphate: step 2/6.</text>
</comment>
<dbReference type="GO" id="GO:0019288">
    <property type="term" value="P:isopentenyl diphosphate biosynthetic process, methylerythritol 4-phosphate pathway"/>
    <property type="evidence" value="ECO:0007669"/>
    <property type="project" value="UniProtKB-UniRule"/>
</dbReference>
<dbReference type="UniPathway" id="UPA00056">
    <property type="reaction ID" value="UER00093"/>
</dbReference>
<keyword evidence="3" id="KW-0414">Isoprene biosynthesis</keyword>
<dbReference type="NCBIfam" id="TIGR00453">
    <property type="entry name" value="ispD"/>
    <property type="match status" value="1"/>
</dbReference>
<protein>
    <recommendedName>
        <fullName evidence="3">2-C-methyl-D-erythritol 4-phosphate cytidylyltransferase</fullName>
        <ecNumber evidence="3">2.7.7.60</ecNumber>
    </recommendedName>
    <alternativeName>
        <fullName evidence="3">4-diphosphocytidyl-2C-methyl-D-erythritol synthase</fullName>
    </alternativeName>
    <alternativeName>
        <fullName evidence="3">MEP cytidylyltransferase</fullName>
        <shortName evidence="3">MCT</shortName>
    </alternativeName>
</protein>
<dbReference type="OrthoDB" id="9806837at2"/>
<gene>
    <name evidence="3 4" type="primary">ispD</name>
    <name evidence="4" type="ORF">CMV30_00970</name>
</gene>
<feature type="site" description="Positions MEP for the nucleophilic attack" evidence="3">
    <location>
        <position position="206"/>
    </location>
</feature>
<dbReference type="InterPro" id="IPR029044">
    <property type="entry name" value="Nucleotide-diphossugar_trans"/>
</dbReference>
<evidence type="ECO:0000313" key="4">
    <source>
        <dbReference type="EMBL" id="ATC62653.1"/>
    </source>
</evidence>
<dbReference type="EC" id="2.7.7.60" evidence="3"/>
<dbReference type="FunFam" id="3.90.550.10:FF:000003">
    <property type="entry name" value="2-C-methyl-D-erythritol 4-phosphate cytidylyltransferase"/>
    <property type="match status" value="1"/>
</dbReference>
<evidence type="ECO:0000256" key="2">
    <source>
        <dbReference type="ARBA" id="ARBA00022695"/>
    </source>
</evidence>
<comment type="function">
    <text evidence="3">Catalyzes the formation of 4-diphosphocytidyl-2-C-methyl-D-erythritol from CTP and 2-C-methyl-D-erythritol 4-phosphate (MEP).</text>
</comment>
<dbReference type="SUPFAM" id="SSF53448">
    <property type="entry name" value="Nucleotide-diphospho-sugar transferases"/>
    <property type="match status" value="1"/>
</dbReference>
<dbReference type="HAMAP" id="MF_00108">
    <property type="entry name" value="IspD"/>
    <property type="match status" value="1"/>
</dbReference>
<dbReference type="PANTHER" id="PTHR32125:SF4">
    <property type="entry name" value="2-C-METHYL-D-ERYTHRITOL 4-PHOSPHATE CYTIDYLYLTRANSFERASE, CHLOROPLASTIC"/>
    <property type="match status" value="1"/>
</dbReference>
<organism evidence="4 5">
    <name type="scientific">Nibricoccus aquaticus</name>
    <dbReference type="NCBI Taxonomy" id="2576891"/>
    <lineage>
        <taxon>Bacteria</taxon>
        <taxon>Pseudomonadati</taxon>
        <taxon>Verrucomicrobiota</taxon>
        <taxon>Opitutia</taxon>
        <taxon>Opitutales</taxon>
        <taxon>Opitutaceae</taxon>
        <taxon>Nibricoccus</taxon>
    </lineage>
</organism>
<dbReference type="Gene3D" id="3.90.550.10">
    <property type="entry name" value="Spore Coat Polysaccharide Biosynthesis Protein SpsA, Chain A"/>
    <property type="match status" value="1"/>
</dbReference>
<proteinExistence type="inferred from homology"/>
<dbReference type="CDD" id="cd02516">
    <property type="entry name" value="CDP-ME_synthetase"/>
    <property type="match status" value="1"/>
</dbReference>
<feature type="site" description="Positions MEP for the nucleophilic attack" evidence="3">
    <location>
        <position position="150"/>
    </location>
</feature>
<dbReference type="RefSeq" id="WP_096054288.1">
    <property type="nucleotide sequence ID" value="NZ_CP023344.1"/>
</dbReference>
<dbReference type="InterPro" id="IPR034683">
    <property type="entry name" value="IspD/TarI"/>
</dbReference>